<evidence type="ECO:0000313" key="5">
    <source>
        <dbReference type="EMBL" id="EMC91255.1"/>
    </source>
</evidence>
<keyword evidence="2" id="KW-0539">Nucleus</keyword>
<dbReference type="GeneID" id="19113785"/>
<reference evidence="5 6" key="1">
    <citation type="journal article" date="2012" name="PLoS Pathog.">
        <title>Diverse lifestyles and strategies of plant pathogenesis encoded in the genomes of eighteen Dothideomycetes fungi.</title>
        <authorList>
            <person name="Ohm R.A."/>
            <person name="Feau N."/>
            <person name="Henrissat B."/>
            <person name="Schoch C.L."/>
            <person name="Horwitz B.A."/>
            <person name="Barry K.W."/>
            <person name="Condon B.J."/>
            <person name="Copeland A.C."/>
            <person name="Dhillon B."/>
            <person name="Glaser F."/>
            <person name="Hesse C.N."/>
            <person name="Kosti I."/>
            <person name="LaButti K."/>
            <person name="Lindquist E.A."/>
            <person name="Lucas S."/>
            <person name="Salamov A.A."/>
            <person name="Bradshaw R.E."/>
            <person name="Ciuffetti L."/>
            <person name="Hamelin R.C."/>
            <person name="Kema G.H.J."/>
            <person name="Lawrence C."/>
            <person name="Scott J.A."/>
            <person name="Spatafora J.W."/>
            <person name="Turgeon B.G."/>
            <person name="de Wit P.J.G.M."/>
            <person name="Zhong S."/>
            <person name="Goodwin S.B."/>
            <person name="Grigoriev I.V."/>
        </authorList>
    </citation>
    <scope>NUCLEOTIDE SEQUENCE [LARGE SCALE GENOMIC DNA]</scope>
    <source>
        <strain evidence="5 6">UAMH 10762</strain>
    </source>
</reference>
<protein>
    <recommendedName>
        <fullName evidence="4">HhH-GPD domain-containing protein</fullName>
    </recommendedName>
</protein>
<dbReference type="GO" id="GO:0003824">
    <property type="term" value="F:catalytic activity"/>
    <property type="evidence" value="ECO:0007669"/>
    <property type="project" value="InterPro"/>
</dbReference>
<dbReference type="InterPro" id="IPR011257">
    <property type="entry name" value="DNA_glycosylase"/>
</dbReference>
<dbReference type="RefSeq" id="XP_007681389.1">
    <property type="nucleotide sequence ID" value="XM_007683199.1"/>
</dbReference>
<dbReference type="KEGG" id="bcom:BAUCODRAFT_39409"/>
<dbReference type="GO" id="GO:0003677">
    <property type="term" value="F:DNA binding"/>
    <property type="evidence" value="ECO:0007669"/>
    <property type="project" value="InterPro"/>
</dbReference>
<name>M2MY87_BAUPA</name>
<gene>
    <name evidence="5" type="ORF">BAUCODRAFT_39409</name>
</gene>
<dbReference type="OrthoDB" id="10265068at2759"/>
<accession>M2MY87</accession>
<dbReference type="SUPFAM" id="SSF48150">
    <property type="entry name" value="DNA-glycosylase"/>
    <property type="match status" value="1"/>
</dbReference>
<evidence type="ECO:0000256" key="1">
    <source>
        <dbReference type="ARBA" id="ARBA00004123"/>
    </source>
</evidence>
<dbReference type="STRING" id="717646.M2MY87"/>
<evidence type="ECO:0000256" key="3">
    <source>
        <dbReference type="SAM" id="MobiDB-lite"/>
    </source>
</evidence>
<feature type="compositionally biased region" description="Basic and acidic residues" evidence="3">
    <location>
        <begin position="101"/>
        <end position="114"/>
    </location>
</feature>
<dbReference type="Pfam" id="PF00730">
    <property type="entry name" value="HhH-GPD"/>
    <property type="match status" value="1"/>
</dbReference>
<feature type="compositionally biased region" description="Acidic residues" evidence="3">
    <location>
        <begin position="68"/>
        <end position="78"/>
    </location>
</feature>
<dbReference type="Gene3D" id="1.10.340.30">
    <property type="entry name" value="Hypothetical protein, domain 2"/>
    <property type="match status" value="1"/>
</dbReference>
<feature type="region of interest" description="Disordered" evidence="3">
    <location>
        <begin position="60"/>
        <end position="122"/>
    </location>
</feature>
<feature type="region of interest" description="Disordered" evidence="3">
    <location>
        <begin position="1"/>
        <end position="26"/>
    </location>
</feature>
<dbReference type="InterPro" id="IPR045138">
    <property type="entry name" value="MeCP2/MBD4"/>
</dbReference>
<dbReference type="eggNOG" id="KOG4161">
    <property type="taxonomic scope" value="Eukaryota"/>
</dbReference>
<dbReference type="GO" id="GO:0005634">
    <property type="term" value="C:nucleus"/>
    <property type="evidence" value="ECO:0007669"/>
    <property type="project" value="UniProtKB-SubCell"/>
</dbReference>
<dbReference type="PANTHER" id="PTHR15074">
    <property type="entry name" value="METHYL-CPG-BINDING PROTEIN"/>
    <property type="match status" value="1"/>
</dbReference>
<dbReference type="HOGENOM" id="CLU_463061_0_0_1"/>
<organism evidence="5 6">
    <name type="scientific">Baudoinia panamericana (strain UAMH 10762)</name>
    <name type="common">Angels' share fungus</name>
    <name type="synonym">Baudoinia compniacensis (strain UAMH 10762)</name>
    <dbReference type="NCBI Taxonomy" id="717646"/>
    <lineage>
        <taxon>Eukaryota</taxon>
        <taxon>Fungi</taxon>
        <taxon>Dikarya</taxon>
        <taxon>Ascomycota</taxon>
        <taxon>Pezizomycotina</taxon>
        <taxon>Dothideomycetes</taxon>
        <taxon>Dothideomycetidae</taxon>
        <taxon>Mycosphaerellales</taxon>
        <taxon>Teratosphaeriaceae</taxon>
        <taxon>Baudoinia</taxon>
    </lineage>
</organism>
<evidence type="ECO:0000259" key="4">
    <source>
        <dbReference type="Pfam" id="PF00730"/>
    </source>
</evidence>
<dbReference type="InterPro" id="IPR003265">
    <property type="entry name" value="HhH-GPD_domain"/>
</dbReference>
<proteinExistence type="predicted"/>
<keyword evidence="6" id="KW-1185">Reference proteome</keyword>
<dbReference type="EMBL" id="KB445564">
    <property type="protein sequence ID" value="EMC91255.1"/>
    <property type="molecule type" value="Genomic_DNA"/>
</dbReference>
<dbReference type="Proteomes" id="UP000011761">
    <property type="component" value="Unassembled WGS sequence"/>
</dbReference>
<dbReference type="PANTHER" id="PTHR15074:SF0">
    <property type="entry name" value="METHYL-CPG-BINDING DOMAIN PROTEIN 4-LIKE PROTEIN"/>
    <property type="match status" value="1"/>
</dbReference>
<feature type="domain" description="HhH-GPD" evidence="4">
    <location>
        <begin position="351"/>
        <end position="427"/>
    </location>
</feature>
<dbReference type="GO" id="GO:0006285">
    <property type="term" value="P:base-excision repair, AP site formation"/>
    <property type="evidence" value="ECO:0007669"/>
    <property type="project" value="UniProtKB-ARBA"/>
</dbReference>
<comment type="subcellular location">
    <subcellularLocation>
        <location evidence="1">Nucleus</location>
    </subcellularLocation>
</comment>
<sequence>MAPPPKDWMEESISSPPPAPRRTTVRFAPKKSAALLPSTVLRVARERDVNALAERREAFRRFSAGLGDDSESDDDDHDDAIPKANGNHETAVRAMSPPAHEWMREKAATSHPDGDDSGCSVTTVPELQQTHSTATFSRSSSPRTPVDDVAPALRFGIEEDVDGAIADVTSTMLHAMENIGKPDVGPFMGSPPIKQEPDSTADVSREGAGGVTTADPVVANSNGTARAPRRKRKSTGIKSEHFPALDSPAAPSRRSQRKSTGIKTEHFPPVDSSQGPVRRSQRKSTGVKSEHFLPENLDRVDLPASKKRKRAPAGISVALVPSTTADDFGIIQEKTWTQPFWLLVAVTFLNKTTGRAAVPIFWALKGRYETPENLAKADPREIHDMIKSLGLQNQRTRRLIKLAEAWVANPPVMGVRYKTTNYPNHGDHKEYNRAASIGGDEKDCKGALEIGHLPGLGPYAWDSWRIFCRDVLRGASDYKGKDAHACDEDGEECEFEPEWKRVLPKDKELRATLRWMWLKEDWIWDPETGNKRRVTEDEMMHGLLGEMEVADAEERKFALRAVRVKEEDTKPSLVVKLRVGKERLEETLG</sequence>
<evidence type="ECO:0000313" key="6">
    <source>
        <dbReference type="Proteomes" id="UP000011761"/>
    </source>
</evidence>
<evidence type="ECO:0000256" key="2">
    <source>
        <dbReference type="ARBA" id="ARBA00023242"/>
    </source>
</evidence>
<feature type="compositionally biased region" description="Basic and acidic residues" evidence="3">
    <location>
        <begin position="288"/>
        <end position="301"/>
    </location>
</feature>
<feature type="region of interest" description="Disordered" evidence="3">
    <location>
        <begin position="182"/>
        <end position="312"/>
    </location>
</feature>
<dbReference type="AlphaFoldDB" id="M2MY87"/>